<dbReference type="Pfam" id="PF01329">
    <property type="entry name" value="Pterin_4a"/>
    <property type="match status" value="1"/>
</dbReference>
<dbReference type="NCBIfam" id="NF002017">
    <property type="entry name" value="PRK00823.1-2"/>
    <property type="match status" value="1"/>
</dbReference>
<dbReference type="RefSeq" id="WP_068119427.1">
    <property type="nucleotide sequence ID" value="NZ_CCXJ01000186.1"/>
</dbReference>
<dbReference type="GO" id="GO:0008124">
    <property type="term" value="F:4-alpha-hydroxytetrahydrobiopterin dehydratase activity"/>
    <property type="evidence" value="ECO:0007669"/>
    <property type="project" value="UniProtKB-EC"/>
</dbReference>
<sequence>MVEPITAGQFRAAAGVEDWQVDATAAVATFGTASFATGVALVNRIAKLAEDANHHPDVDLRYTTLTVRLTTHQVEALTERDVALARQISRAARDLGISVVPA</sequence>
<keyword evidence="7" id="KW-1185">Reference proteome</keyword>
<dbReference type="SUPFAM" id="SSF55248">
    <property type="entry name" value="PCD-like"/>
    <property type="match status" value="1"/>
</dbReference>
<evidence type="ECO:0000256" key="3">
    <source>
        <dbReference type="ARBA" id="ARBA00013252"/>
    </source>
</evidence>
<dbReference type="Gene3D" id="3.30.1360.20">
    <property type="entry name" value="Transcriptional coactivator/pterin dehydratase"/>
    <property type="match status" value="1"/>
</dbReference>
<dbReference type="PANTHER" id="PTHR12599">
    <property type="entry name" value="PTERIN-4-ALPHA-CARBINOLAMINE DEHYDRATASE"/>
    <property type="match status" value="1"/>
</dbReference>
<evidence type="ECO:0000256" key="5">
    <source>
        <dbReference type="ARBA" id="ARBA00023239"/>
    </source>
</evidence>
<comment type="catalytic activity">
    <reaction evidence="1">
        <text>(4aS,6R)-4a-hydroxy-L-erythro-5,6,7,8-tetrahydrobiopterin = (6R)-L-erythro-6,7-dihydrobiopterin + H2O</text>
        <dbReference type="Rhea" id="RHEA:11920"/>
        <dbReference type="ChEBI" id="CHEBI:15377"/>
        <dbReference type="ChEBI" id="CHEBI:15642"/>
        <dbReference type="ChEBI" id="CHEBI:43120"/>
        <dbReference type="EC" id="4.2.1.96"/>
    </reaction>
</comment>
<accession>A0ABT9NJH0</accession>
<evidence type="ECO:0000313" key="6">
    <source>
        <dbReference type="EMBL" id="MDP9820568.1"/>
    </source>
</evidence>
<comment type="similarity">
    <text evidence="2">Belongs to the pterin-4-alpha-carbinolamine dehydratase family.</text>
</comment>
<dbReference type="InterPro" id="IPR001533">
    <property type="entry name" value="Pterin_deHydtase"/>
</dbReference>
<name>A0ABT9NJH0_9ACTN</name>
<dbReference type="InterPro" id="IPR036428">
    <property type="entry name" value="PCD_sf"/>
</dbReference>
<dbReference type="EC" id="4.2.1.96" evidence="3"/>
<dbReference type="EMBL" id="JAUSQM010000001">
    <property type="protein sequence ID" value="MDP9820568.1"/>
    <property type="molecule type" value="Genomic_DNA"/>
</dbReference>
<dbReference type="Proteomes" id="UP001240447">
    <property type="component" value="Unassembled WGS sequence"/>
</dbReference>
<dbReference type="PANTHER" id="PTHR12599:SF0">
    <property type="entry name" value="PTERIN-4-ALPHA-CARBINOLAMINE DEHYDRATASE"/>
    <property type="match status" value="1"/>
</dbReference>
<evidence type="ECO:0000256" key="2">
    <source>
        <dbReference type="ARBA" id="ARBA00006472"/>
    </source>
</evidence>
<evidence type="ECO:0000313" key="7">
    <source>
        <dbReference type="Proteomes" id="UP001240447"/>
    </source>
</evidence>
<evidence type="ECO:0000256" key="4">
    <source>
        <dbReference type="ARBA" id="ARBA00021735"/>
    </source>
</evidence>
<gene>
    <name evidence="6" type="ORF">J2S59_000377</name>
</gene>
<organism evidence="6 7">
    <name type="scientific">Nocardioides massiliensis</name>
    <dbReference type="NCBI Taxonomy" id="1325935"/>
    <lineage>
        <taxon>Bacteria</taxon>
        <taxon>Bacillati</taxon>
        <taxon>Actinomycetota</taxon>
        <taxon>Actinomycetes</taxon>
        <taxon>Propionibacteriales</taxon>
        <taxon>Nocardioidaceae</taxon>
        <taxon>Nocardioides</taxon>
    </lineage>
</organism>
<comment type="caution">
    <text evidence="6">The sequence shown here is derived from an EMBL/GenBank/DDBJ whole genome shotgun (WGS) entry which is preliminary data.</text>
</comment>
<dbReference type="CDD" id="cd00488">
    <property type="entry name" value="PCD_DCoH"/>
    <property type="match status" value="1"/>
</dbReference>
<protein>
    <recommendedName>
        <fullName evidence="4">Putative pterin-4-alpha-carbinolamine dehydratase</fullName>
        <ecNumber evidence="3">4.2.1.96</ecNumber>
    </recommendedName>
</protein>
<keyword evidence="5 6" id="KW-0456">Lyase</keyword>
<reference evidence="6 7" key="1">
    <citation type="submission" date="2023-07" db="EMBL/GenBank/DDBJ databases">
        <title>Sequencing the genomes of 1000 actinobacteria strains.</title>
        <authorList>
            <person name="Klenk H.-P."/>
        </authorList>
    </citation>
    <scope>NUCLEOTIDE SEQUENCE [LARGE SCALE GENOMIC DNA]</scope>
    <source>
        <strain evidence="6 7">GD13</strain>
    </source>
</reference>
<evidence type="ECO:0000256" key="1">
    <source>
        <dbReference type="ARBA" id="ARBA00001554"/>
    </source>
</evidence>
<proteinExistence type="inferred from homology"/>